<evidence type="ECO:0000256" key="1">
    <source>
        <dbReference type="SAM" id="MobiDB-lite"/>
    </source>
</evidence>
<name>A0A8J5QPL5_9ASCO</name>
<dbReference type="GO" id="GO:0004601">
    <property type="term" value="F:peroxidase activity"/>
    <property type="evidence" value="ECO:0007669"/>
    <property type="project" value="InterPro"/>
</dbReference>
<evidence type="ECO:0000313" key="3">
    <source>
        <dbReference type="EMBL" id="KAG7665518.1"/>
    </source>
</evidence>
<proteinExistence type="predicted"/>
<feature type="domain" description="Plant heme peroxidase family profile" evidence="2">
    <location>
        <begin position="304"/>
        <end position="457"/>
    </location>
</feature>
<dbReference type="Pfam" id="PF25372">
    <property type="entry name" value="DUF7885"/>
    <property type="match status" value="1"/>
</dbReference>
<protein>
    <submittedName>
        <fullName evidence="3">AMN1</fullName>
    </submittedName>
</protein>
<dbReference type="InterPro" id="IPR006553">
    <property type="entry name" value="Leu-rich_rpt_Cys-con_subtyp"/>
</dbReference>
<dbReference type="GO" id="GO:0019005">
    <property type="term" value="C:SCF ubiquitin ligase complex"/>
    <property type="evidence" value="ECO:0007669"/>
    <property type="project" value="TreeGrafter"/>
</dbReference>
<sequence>MKFNLTQPLPTNEIVDNQIYTYPTLSHISDTPVIKRSKSCNKISTNSLSAFFRTRSTRRKGRHPLSRPNSPTPTPIPSRLPSVSSSLKFPQEEEFSFYSTCSELESLPSLTDDEDGDEDEDYSPLTTPEQQRVFHYPCPAPVSKVNLLNKLQAEQTKISIFEIPEIVNKILNYVDLQYTDLPQEVPPVRRRPLSYNHAMLIHGTKEMAEKSLLQPQNQVIAHKNPLFNCLSVNKLFHKISKEIISHKCYFDSEDKFKRYLQVINSPNTIKFRPKVFILHKLFQTRQSYLDAFVKHTNFEKLEWLEIYMCPKLFPCSKIISQSGPNLKKLVITGSKSMDDDALIAIAKRCPNLSTLDLRACEQISNFGVYQLSKHCHNLCSINFGRKNRGYFITDSSIVSLIRSNPNLHTIGLAGTDISDRSIWEIANSCRWLERLSLNNCPRLTDMGMPVIISNPKYFPRLSVLELRFSNITNWKPIIEFKRRQEAKGLIMIIELCEKLMLRIRQQELEMDKMISQRIFKDILEWVNNDEDDGDISFHELMKQRATNAMM</sequence>
<dbReference type="InterPro" id="IPR002016">
    <property type="entry name" value="Haem_peroxidase"/>
</dbReference>
<feature type="region of interest" description="Disordered" evidence="1">
    <location>
        <begin position="51"/>
        <end position="84"/>
    </location>
</feature>
<dbReference type="GeneID" id="73467721"/>
<dbReference type="SMART" id="SM00367">
    <property type="entry name" value="LRR_CC"/>
    <property type="match status" value="5"/>
</dbReference>
<dbReference type="RefSeq" id="XP_049265750.1">
    <property type="nucleotide sequence ID" value="XM_049410647.1"/>
</dbReference>
<dbReference type="AlphaFoldDB" id="A0A8J5QPL5"/>
<accession>A0A8J5QPL5</accession>
<dbReference type="PANTHER" id="PTHR13318:SF95">
    <property type="entry name" value="F-BOX PROTEIN YLR352W"/>
    <property type="match status" value="1"/>
</dbReference>
<feature type="compositionally biased region" description="Basic residues" evidence="1">
    <location>
        <begin position="55"/>
        <end position="65"/>
    </location>
</feature>
<dbReference type="InterPro" id="IPR057207">
    <property type="entry name" value="FBXL15_LRR"/>
</dbReference>
<dbReference type="PROSITE" id="PS50873">
    <property type="entry name" value="PEROXIDASE_4"/>
    <property type="match status" value="1"/>
</dbReference>
<organism evidence="3 4">
    <name type="scientific">[Candida] subhashii</name>
    <dbReference type="NCBI Taxonomy" id="561895"/>
    <lineage>
        <taxon>Eukaryota</taxon>
        <taxon>Fungi</taxon>
        <taxon>Dikarya</taxon>
        <taxon>Ascomycota</taxon>
        <taxon>Saccharomycotina</taxon>
        <taxon>Pichiomycetes</taxon>
        <taxon>Debaryomycetaceae</taxon>
        <taxon>Spathaspora</taxon>
    </lineage>
</organism>
<dbReference type="GO" id="GO:0006979">
    <property type="term" value="P:response to oxidative stress"/>
    <property type="evidence" value="ECO:0007669"/>
    <property type="project" value="InterPro"/>
</dbReference>
<keyword evidence="4" id="KW-1185">Reference proteome</keyword>
<feature type="compositionally biased region" description="Acidic residues" evidence="1">
    <location>
        <begin position="111"/>
        <end position="122"/>
    </location>
</feature>
<dbReference type="GO" id="GO:0020037">
    <property type="term" value="F:heme binding"/>
    <property type="evidence" value="ECO:0007669"/>
    <property type="project" value="InterPro"/>
</dbReference>
<feature type="region of interest" description="Disordered" evidence="1">
    <location>
        <begin position="107"/>
        <end position="128"/>
    </location>
</feature>
<dbReference type="PANTHER" id="PTHR13318">
    <property type="entry name" value="PARTNER OF PAIRED, ISOFORM B-RELATED"/>
    <property type="match status" value="1"/>
</dbReference>
<dbReference type="GO" id="GO:0031146">
    <property type="term" value="P:SCF-dependent proteasomal ubiquitin-dependent protein catabolic process"/>
    <property type="evidence" value="ECO:0007669"/>
    <property type="project" value="TreeGrafter"/>
</dbReference>
<dbReference type="OrthoDB" id="550575at2759"/>
<evidence type="ECO:0000313" key="4">
    <source>
        <dbReference type="Proteomes" id="UP000694255"/>
    </source>
</evidence>
<dbReference type="Proteomes" id="UP000694255">
    <property type="component" value="Unassembled WGS sequence"/>
</dbReference>
<evidence type="ECO:0000259" key="2">
    <source>
        <dbReference type="PROSITE" id="PS50873"/>
    </source>
</evidence>
<reference evidence="3 4" key="1">
    <citation type="journal article" date="2021" name="DNA Res.">
        <title>Genome analysis of Candida subhashii reveals its hybrid nature and dual mitochondrial genome conformations.</title>
        <authorList>
            <person name="Mixao V."/>
            <person name="Hegedusova E."/>
            <person name="Saus E."/>
            <person name="Pryszcz L.P."/>
            <person name="Cillingova A."/>
            <person name="Nosek J."/>
            <person name="Gabaldon T."/>
        </authorList>
    </citation>
    <scope>NUCLEOTIDE SEQUENCE [LARGE SCALE GENOMIC DNA]</scope>
    <source>
        <strain evidence="3 4">CBS 10753</strain>
    </source>
</reference>
<comment type="caution">
    <text evidence="3">The sequence shown here is derived from an EMBL/GenBank/DDBJ whole genome shotgun (WGS) entry which is preliminary data.</text>
</comment>
<dbReference type="CDD" id="cd09293">
    <property type="entry name" value="AMN1"/>
    <property type="match status" value="1"/>
</dbReference>
<dbReference type="EMBL" id="JAGSYN010000049">
    <property type="protein sequence ID" value="KAG7665518.1"/>
    <property type="molecule type" value="Genomic_DNA"/>
</dbReference>
<gene>
    <name evidence="3" type="ORF">J8A68_000920</name>
</gene>